<feature type="transmembrane region" description="Helical" evidence="7">
    <location>
        <begin position="279"/>
        <end position="299"/>
    </location>
</feature>
<evidence type="ECO:0000256" key="4">
    <source>
        <dbReference type="ARBA" id="ARBA00022692"/>
    </source>
</evidence>
<organism evidence="9 10">
    <name type="scientific">Gluconobacter thailandicus</name>
    <dbReference type="NCBI Taxonomy" id="257438"/>
    <lineage>
        <taxon>Bacteria</taxon>
        <taxon>Pseudomonadati</taxon>
        <taxon>Pseudomonadota</taxon>
        <taxon>Alphaproteobacteria</taxon>
        <taxon>Acetobacterales</taxon>
        <taxon>Acetobacteraceae</taxon>
        <taxon>Gluconobacter</taxon>
    </lineage>
</organism>
<feature type="transmembrane region" description="Helical" evidence="7">
    <location>
        <begin position="308"/>
        <end position="325"/>
    </location>
</feature>
<keyword evidence="2" id="KW-0813">Transport</keyword>
<feature type="transmembrane region" description="Helical" evidence="7">
    <location>
        <begin position="366"/>
        <end position="389"/>
    </location>
</feature>
<dbReference type="RefSeq" id="WP_148619692.1">
    <property type="nucleotide sequence ID" value="NZ_CP043043.1"/>
</dbReference>
<dbReference type="AlphaFoldDB" id="A0AAP9JGP9"/>
<dbReference type="GO" id="GO:0005886">
    <property type="term" value="C:plasma membrane"/>
    <property type="evidence" value="ECO:0007669"/>
    <property type="project" value="UniProtKB-SubCell"/>
</dbReference>
<comment type="subcellular location">
    <subcellularLocation>
        <location evidence="1">Cell membrane</location>
        <topology evidence="1">Multi-pass membrane protein</topology>
    </subcellularLocation>
</comment>
<feature type="transmembrane region" description="Helical" evidence="7">
    <location>
        <begin position="395"/>
        <end position="416"/>
    </location>
</feature>
<evidence type="ECO:0000256" key="2">
    <source>
        <dbReference type="ARBA" id="ARBA00022448"/>
    </source>
</evidence>
<dbReference type="Pfam" id="PF05977">
    <property type="entry name" value="MFS_3"/>
    <property type="match status" value="1"/>
</dbReference>
<feature type="transmembrane region" description="Helical" evidence="7">
    <location>
        <begin position="67"/>
        <end position="88"/>
    </location>
</feature>
<dbReference type="CDD" id="cd06173">
    <property type="entry name" value="MFS_MefA_like"/>
    <property type="match status" value="1"/>
</dbReference>
<protein>
    <submittedName>
        <fullName evidence="9">MFS transporter</fullName>
    </submittedName>
</protein>
<keyword evidence="5 7" id="KW-1133">Transmembrane helix</keyword>
<dbReference type="Proteomes" id="UP000323560">
    <property type="component" value="Chromosome"/>
</dbReference>
<dbReference type="Gene3D" id="1.20.1250.20">
    <property type="entry name" value="MFS general substrate transporter like domains"/>
    <property type="match status" value="1"/>
</dbReference>
<evidence type="ECO:0000256" key="6">
    <source>
        <dbReference type="ARBA" id="ARBA00023136"/>
    </source>
</evidence>
<dbReference type="GO" id="GO:0022857">
    <property type="term" value="F:transmembrane transporter activity"/>
    <property type="evidence" value="ECO:0007669"/>
    <property type="project" value="InterPro"/>
</dbReference>
<name>A0AAP9JGP9_GLUTH</name>
<reference evidence="9 10" key="1">
    <citation type="submission" date="2019-08" db="EMBL/GenBank/DDBJ databases">
        <title>Gluconobacter frateurii HD924 genome.</title>
        <authorList>
            <person name="Liu Y."/>
            <person name="Zhang P."/>
        </authorList>
    </citation>
    <scope>NUCLEOTIDE SEQUENCE [LARGE SCALE GENOMIC DNA]</scope>
    <source>
        <strain evidence="9 10">HD924</strain>
    </source>
</reference>
<dbReference type="PANTHER" id="PTHR23513:SF11">
    <property type="entry name" value="STAPHYLOFERRIN A TRANSPORTER"/>
    <property type="match status" value="1"/>
</dbReference>
<evidence type="ECO:0000256" key="7">
    <source>
        <dbReference type="SAM" id="Phobius"/>
    </source>
</evidence>
<evidence type="ECO:0000313" key="10">
    <source>
        <dbReference type="Proteomes" id="UP000323560"/>
    </source>
</evidence>
<dbReference type="PANTHER" id="PTHR23513">
    <property type="entry name" value="INTEGRAL MEMBRANE EFFLUX PROTEIN-RELATED"/>
    <property type="match status" value="1"/>
</dbReference>
<keyword evidence="3" id="KW-1003">Cell membrane</keyword>
<dbReference type="InterPro" id="IPR010290">
    <property type="entry name" value="TM_effector"/>
</dbReference>
<feature type="transmembrane region" description="Helical" evidence="7">
    <location>
        <begin position="100"/>
        <end position="127"/>
    </location>
</feature>
<feature type="domain" description="Major facilitator superfamily (MFS) profile" evidence="8">
    <location>
        <begin position="229"/>
        <end position="428"/>
    </location>
</feature>
<sequence>MGGCPSVRPSVVFQSEGSPVLGETFRSLGRPNYRIWAMGSVCSNIGTWMQLTTQDWLVLTELTNHDAMAIGIVMALQLAPPLLLILWTGLVADRVEKHKFLLFTQAALGTLAVGLGLLVVTGTVRLWQVDLFAFLSGCVAAFDSPIRQTFVGELVGEKDLPNAVGINSMSYNAGRMIGPAVAGFCIAEVGSGWSFMLNGLSFFGVTASLLLIRRDKLFRFERAKKDERNALTSGLRYVWAREDLRTILVMLFIIGAFGLNFPIFIATMAVGVFHVGAHGYGVLNSAMAIGTLLGGFLAARRMQADFDVLLRGSVIFGAGCLFAALAPSYWIFALALIITGMSSLTFTATSNSFMQLSSEPAMRGRVLAIRFAVFAGASPFGAPVVGWVANHFGPRWSLGVGALSGFLAAVVALLYITHVRQQQSEKHL</sequence>
<feature type="transmembrane region" description="Helical" evidence="7">
    <location>
        <begin position="331"/>
        <end position="354"/>
    </location>
</feature>
<evidence type="ECO:0000256" key="1">
    <source>
        <dbReference type="ARBA" id="ARBA00004651"/>
    </source>
</evidence>
<feature type="transmembrane region" description="Helical" evidence="7">
    <location>
        <begin position="193"/>
        <end position="212"/>
    </location>
</feature>
<dbReference type="EMBL" id="CP043043">
    <property type="protein sequence ID" value="QEH95462.1"/>
    <property type="molecule type" value="Genomic_DNA"/>
</dbReference>
<keyword evidence="6 7" id="KW-0472">Membrane</keyword>
<proteinExistence type="predicted"/>
<evidence type="ECO:0000256" key="3">
    <source>
        <dbReference type="ARBA" id="ARBA00022475"/>
    </source>
</evidence>
<feature type="transmembrane region" description="Helical" evidence="7">
    <location>
        <begin position="246"/>
        <end position="273"/>
    </location>
</feature>
<dbReference type="PROSITE" id="PS50850">
    <property type="entry name" value="MFS"/>
    <property type="match status" value="1"/>
</dbReference>
<evidence type="ECO:0000259" key="8">
    <source>
        <dbReference type="PROSITE" id="PS50850"/>
    </source>
</evidence>
<evidence type="ECO:0000313" key="9">
    <source>
        <dbReference type="EMBL" id="QEH95462.1"/>
    </source>
</evidence>
<dbReference type="InterPro" id="IPR020846">
    <property type="entry name" value="MFS_dom"/>
</dbReference>
<accession>A0AAP9JGP9</accession>
<dbReference type="InterPro" id="IPR036259">
    <property type="entry name" value="MFS_trans_sf"/>
</dbReference>
<keyword evidence="4 7" id="KW-0812">Transmembrane</keyword>
<dbReference type="KEGG" id="gti:FXF46_03715"/>
<evidence type="ECO:0000256" key="5">
    <source>
        <dbReference type="ARBA" id="ARBA00022989"/>
    </source>
</evidence>
<dbReference type="SUPFAM" id="SSF103473">
    <property type="entry name" value="MFS general substrate transporter"/>
    <property type="match status" value="1"/>
</dbReference>
<gene>
    <name evidence="9" type="ORF">FXF46_03715</name>
</gene>